<dbReference type="InterPro" id="IPR001764">
    <property type="entry name" value="Glyco_hydro_3_N"/>
</dbReference>
<keyword evidence="6" id="KW-0812">Transmembrane</keyword>
<dbReference type="eggNOG" id="COG1472">
    <property type="taxonomic scope" value="Bacteria"/>
</dbReference>
<dbReference type="EMBL" id="CP000976">
    <property type="protein sequence ID" value="ACH92966.1"/>
    <property type="molecule type" value="Genomic_DNA"/>
</dbReference>
<feature type="transmembrane region" description="Helical" evidence="6">
    <location>
        <begin position="21"/>
        <end position="40"/>
    </location>
</feature>
<evidence type="ECO:0000313" key="9">
    <source>
        <dbReference type="Proteomes" id="UP000000611"/>
    </source>
</evidence>
<dbReference type="GO" id="GO:0009254">
    <property type="term" value="P:peptidoglycan turnover"/>
    <property type="evidence" value="ECO:0007669"/>
    <property type="project" value="TreeGrafter"/>
</dbReference>
<evidence type="ECO:0000313" key="8">
    <source>
        <dbReference type="EMBL" id="ACH92966.1"/>
    </source>
</evidence>
<evidence type="ECO:0000256" key="5">
    <source>
        <dbReference type="ARBA" id="ARBA00023295"/>
    </source>
</evidence>
<keyword evidence="5 8" id="KW-0326">Glycosidase</keyword>
<keyword evidence="6" id="KW-0472">Membrane</keyword>
<dbReference type="InterPro" id="IPR050226">
    <property type="entry name" value="NagZ_Beta-hexosaminidase"/>
</dbReference>
<keyword evidence="4 8" id="KW-0378">Hydrolase</keyword>
<name>B5RKT0_BORDL</name>
<feature type="domain" description="Glycoside hydrolase family 3 N-terminal" evidence="7">
    <location>
        <begin position="101"/>
        <end position="356"/>
    </location>
</feature>
<dbReference type="HOGENOM" id="CLU_838548_0_0_12"/>
<evidence type="ECO:0000256" key="1">
    <source>
        <dbReference type="ARBA" id="ARBA00001231"/>
    </source>
</evidence>
<keyword evidence="9" id="KW-1185">Reference proteome</keyword>
<dbReference type="CAZy" id="GH3">
    <property type="family name" value="Glycoside Hydrolase Family 3"/>
</dbReference>
<dbReference type="GO" id="GO:0004563">
    <property type="term" value="F:beta-N-acetylhexosaminidase activity"/>
    <property type="evidence" value="ECO:0007669"/>
    <property type="project" value="UniProtKB-EC"/>
</dbReference>
<dbReference type="AlphaFoldDB" id="B5RKT0"/>
<comment type="catalytic activity">
    <reaction evidence="1">
        <text>Hydrolysis of terminal non-reducing N-acetyl-D-hexosamine residues in N-acetyl-beta-D-hexosaminides.</text>
        <dbReference type="EC" id="3.2.1.52"/>
    </reaction>
</comment>
<dbReference type="Proteomes" id="UP000000611">
    <property type="component" value="Chromosome"/>
</dbReference>
<dbReference type="STRING" id="412419.BDU_8"/>
<evidence type="ECO:0000256" key="2">
    <source>
        <dbReference type="ARBA" id="ARBA00005336"/>
    </source>
</evidence>
<keyword evidence="6" id="KW-1133">Transmembrane helix</keyword>
<reference evidence="8 9" key="1">
    <citation type="journal article" date="2008" name="PLoS Genet.">
        <title>The genome of Borrelia recurrentis, the agent of deadly louse-borne relapsing fever, is a degraded subset of tick-borne Borrelia duttonii.</title>
        <authorList>
            <person name="Lescot M."/>
            <person name="Audic S."/>
            <person name="Robert C."/>
            <person name="Nguyen T.T."/>
            <person name="Blanc G."/>
            <person name="Cutler S.J."/>
            <person name="Wincker P."/>
            <person name="Couloux A."/>
            <person name="Claverie J.-M."/>
            <person name="Raoult D."/>
            <person name="Drancourt M."/>
        </authorList>
    </citation>
    <scope>NUCLEOTIDE SEQUENCE [LARGE SCALE GENOMIC DNA]</scope>
    <source>
        <strain evidence="8 9">Ly</strain>
    </source>
</reference>
<dbReference type="InterPro" id="IPR017853">
    <property type="entry name" value="GH"/>
</dbReference>
<proteinExistence type="inferred from homology"/>
<dbReference type="Gene3D" id="3.20.20.300">
    <property type="entry name" value="Glycoside hydrolase, family 3, N-terminal domain"/>
    <property type="match status" value="1"/>
</dbReference>
<dbReference type="Pfam" id="PF00933">
    <property type="entry name" value="Glyco_hydro_3"/>
    <property type="match status" value="1"/>
</dbReference>
<dbReference type="PANTHER" id="PTHR30480:SF13">
    <property type="entry name" value="BETA-HEXOSAMINIDASE"/>
    <property type="match status" value="1"/>
</dbReference>
<evidence type="ECO:0000256" key="3">
    <source>
        <dbReference type="ARBA" id="ARBA00012663"/>
    </source>
</evidence>
<dbReference type="GO" id="GO:0005975">
    <property type="term" value="P:carbohydrate metabolic process"/>
    <property type="evidence" value="ECO:0007669"/>
    <property type="project" value="InterPro"/>
</dbReference>
<protein>
    <recommendedName>
        <fullName evidence="3">beta-N-acetylhexosaminidase</fullName>
        <ecNumber evidence="3">3.2.1.52</ecNumber>
    </recommendedName>
</protein>
<dbReference type="EC" id="3.2.1.52" evidence="3"/>
<dbReference type="SUPFAM" id="SSF51445">
    <property type="entry name" value="(Trans)glycosidases"/>
    <property type="match status" value="1"/>
</dbReference>
<dbReference type="OrthoDB" id="9805821at2"/>
<sequence length="365" mass="41237">MVLIMYYRINIIWILRKVNGMFRLILFVLLFFHFVLLGSIPDIDYDYFESDKFDLIDVDKFLGKVNSKDILNGSYIFIGIRNVSNPSSVQSLSKSELMKIQEINPVGVILFRENFKDAEQTKKLIEKLKKYLGSKLLIAVDEEGGLVSRASENEKLGVYNFPSMESVGKTKDVQLAYKIGEILGKQLRRLGINMNMAPVADSKFAPDSPLGNRTFGYSFYDIGLMVEAFVDGMQREGVFAVVKHFPGLGGTKIDTHKDLALLPYSKNFLMLNNFVPFVFGKEAKFLMLAHILVPNISKDVSSMSRDIVEIIRDNLNIFSIIMTDAYDMGAIVNNFNLEYAIKQSLNSGIDIVLIPEGFKGINIEK</sequence>
<gene>
    <name evidence="8" type="ordered locus">BDU_8</name>
</gene>
<evidence type="ECO:0000256" key="4">
    <source>
        <dbReference type="ARBA" id="ARBA00022801"/>
    </source>
</evidence>
<dbReference type="KEGG" id="bdu:BDU_8"/>
<dbReference type="InterPro" id="IPR036962">
    <property type="entry name" value="Glyco_hydro_3_N_sf"/>
</dbReference>
<evidence type="ECO:0000259" key="7">
    <source>
        <dbReference type="Pfam" id="PF00933"/>
    </source>
</evidence>
<accession>B5RKT0</accession>
<evidence type="ECO:0000256" key="6">
    <source>
        <dbReference type="SAM" id="Phobius"/>
    </source>
</evidence>
<organism evidence="8 9">
    <name type="scientific">Borrelia duttonii (strain Ly)</name>
    <dbReference type="NCBI Taxonomy" id="412419"/>
    <lineage>
        <taxon>Bacteria</taxon>
        <taxon>Pseudomonadati</taxon>
        <taxon>Spirochaetota</taxon>
        <taxon>Spirochaetia</taxon>
        <taxon>Spirochaetales</taxon>
        <taxon>Borreliaceae</taxon>
        <taxon>Borrelia</taxon>
    </lineage>
</organism>
<dbReference type="PANTHER" id="PTHR30480">
    <property type="entry name" value="BETA-HEXOSAMINIDASE-RELATED"/>
    <property type="match status" value="1"/>
</dbReference>
<comment type="similarity">
    <text evidence="2">Belongs to the glycosyl hydrolase 3 family.</text>
</comment>